<evidence type="ECO:0000259" key="3">
    <source>
        <dbReference type="PROSITE" id="PS51471"/>
    </source>
</evidence>
<dbReference type="AlphaFoldDB" id="A0AAN8EWV5"/>
<dbReference type="InterPro" id="IPR027450">
    <property type="entry name" value="AlkB-like"/>
</dbReference>
<evidence type="ECO:0000313" key="5">
    <source>
        <dbReference type="Proteomes" id="UP001316803"/>
    </source>
</evidence>
<dbReference type="CDD" id="cd00431">
    <property type="entry name" value="cysteine_hydrolases"/>
    <property type="match status" value="1"/>
</dbReference>
<name>A0AAN8EWV5_9EURO</name>
<dbReference type="PANTHER" id="PTHR31212:SF5">
    <property type="entry name" value="ISOCHORISMATASE FAMILY PROTEIN FAMILY (AFU_ORTHOLOGUE AFUA_3G14500)"/>
    <property type="match status" value="1"/>
</dbReference>
<dbReference type="Gene3D" id="2.60.120.590">
    <property type="entry name" value="Alpha-ketoglutarate-dependent dioxygenase AlkB-like"/>
    <property type="match status" value="1"/>
</dbReference>
<evidence type="ECO:0000256" key="2">
    <source>
        <dbReference type="SAM" id="MobiDB-lite"/>
    </source>
</evidence>
<dbReference type="GO" id="GO:0051213">
    <property type="term" value="F:dioxygenase activity"/>
    <property type="evidence" value="ECO:0007669"/>
    <property type="project" value="InterPro"/>
</dbReference>
<dbReference type="GO" id="GO:0006307">
    <property type="term" value="P:DNA alkylation repair"/>
    <property type="evidence" value="ECO:0007669"/>
    <property type="project" value="InterPro"/>
</dbReference>
<feature type="compositionally biased region" description="Basic and acidic residues" evidence="2">
    <location>
        <begin position="628"/>
        <end position="641"/>
    </location>
</feature>
<feature type="domain" description="Fe2OG dioxygenase" evidence="3">
    <location>
        <begin position="577"/>
        <end position="705"/>
    </location>
</feature>
<feature type="compositionally biased region" description="Low complexity" evidence="2">
    <location>
        <begin position="455"/>
        <end position="466"/>
    </location>
</feature>
<feature type="compositionally biased region" description="Low complexity" evidence="2">
    <location>
        <begin position="384"/>
        <end position="393"/>
    </location>
</feature>
<evidence type="ECO:0000313" key="4">
    <source>
        <dbReference type="EMBL" id="KAK5957975.1"/>
    </source>
</evidence>
<feature type="region of interest" description="Disordered" evidence="2">
    <location>
        <begin position="334"/>
        <end position="488"/>
    </location>
</feature>
<proteinExistence type="inferred from homology"/>
<dbReference type="Pfam" id="PF00857">
    <property type="entry name" value="Isochorismatase"/>
    <property type="match status" value="1"/>
</dbReference>
<comment type="similarity">
    <text evidence="1">Belongs to the isochorismatase family.</text>
</comment>
<dbReference type="SUPFAM" id="SSF51197">
    <property type="entry name" value="Clavaminate synthase-like"/>
    <property type="match status" value="1"/>
</dbReference>
<dbReference type="PROSITE" id="PS51471">
    <property type="entry name" value="FE2OG_OXY"/>
    <property type="match status" value="1"/>
</dbReference>
<dbReference type="InterPro" id="IPR037151">
    <property type="entry name" value="AlkB-like_sf"/>
</dbReference>
<dbReference type="PANTHER" id="PTHR31212">
    <property type="entry name" value="ALPHA-KETOGLUTARATE-DEPENDENT DIOXYGENASE ALKB HOMOLOG 3"/>
    <property type="match status" value="1"/>
</dbReference>
<keyword evidence="5" id="KW-1185">Reference proteome</keyword>
<reference evidence="4 5" key="1">
    <citation type="submission" date="2022-12" db="EMBL/GenBank/DDBJ databases">
        <title>Genomic features and morphological characterization of a novel Knufia sp. strain isolated from spacecraft assembly facility.</title>
        <authorList>
            <person name="Teixeira M."/>
            <person name="Chander A.M."/>
            <person name="Stajich J.E."/>
            <person name="Venkateswaran K."/>
        </authorList>
    </citation>
    <scope>NUCLEOTIDE SEQUENCE [LARGE SCALE GENOMIC DNA]</scope>
    <source>
        <strain evidence="4 5">FJI-L2-BK-P2</strain>
    </source>
</reference>
<feature type="region of interest" description="Disordered" evidence="2">
    <location>
        <begin position="623"/>
        <end position="647"/>
    </location>
</feature>
<feature type="compositionally biased region" description="Basic and acidic residues" evidence="2">
    <location>
        <begin position="359"/>
        <end position="375"/>
    </location>
</feature>
<dbReference type="EMBL" id="JAKLMC020000002">
    <property type="protein sequence ID" value="KAK5957975.1"/>
    <property type="molecule type" value="Genomic_DNA"/>
</dbReference>
<accession>A0AAN8EWV5</accession>
<dbReference type="InterPro" id="IPR032854">
    <property type="entry name" value="ALKBH3"/>
</dbReference>
<dbReference type="Gene3D" id="3.40.50.850">
    <property type="entry name" value="Isochorismatase-like"/>
    <property type="match status" value="1"/>
</dbReference>
<dbReference type="Pfam" id="PF13532">
    <property type="entry name" value="2OG-FeII_Oxy_2"/>
    <property type="match status" value="1"/>
</dbReference>
<protein>
    <recommendedName>
        <fullName evidence="3">Fe2OG dioxygenase domain-containing protein</fullName>
    </recommendedName>
</protein>
<dbReference type="InterPro" id="IPR036380">
    <property type="entry name" value="Isochorismatase-like_sf"/>
</dbReference>
<gene>
    <name evidence="4" type="ORF">OHC33_001165</name>
</gene>
<dbReference type="Proteomes" id="UP001316803">
    <property type="component" value="Unassembled WGS sequence"/>
</dbReference>
<organism evidence="4 5">
    <name type="scientific">Knufia fluminis</name>
    <dbReference type="NCBI Taxonomy" id="191047"/>
    <lineage>
        <taxon>Eukaryota</taxon>
        <taxon>Fungi</taxon>
        <taxon>Dikarya</taxon>
        <taxon>Ascomycota</taxon>
        <taxon>Pezizomycotina</taxon>
        <taxon>Eurotiomycetes</taxon>
        <taxon>Chaetothyriomycetidae</taxon>
        <taxon>Chaetothyriales</taxon>
        <taxon>Trichomeriaceae</taxon>
        <taxon>Knufia</taxon>
    </lineage>
</organism>
<dbReference type="SUPFAM" id="SSF52499">
    <property type="entry name" value="Isochorismatase-like hydrolases"/>
    <property type="match status" value="1"/>
</dbReference>
<evidence type="ECO:0000256" key="1">
    <source>
        <dbReference type="ARBA" id="ARBA00006336"/>
    </source>
</evidence>
<sequence length="781" mass="86118">MLFEPGNLPKGPQLQTKKALLLIDLQNDFVTSTGKLPVDNTAEFLPKLPALIKKFREKGPVVWVNTNFRQPCPTISPQTGGYNIVLKGLVEHLRQHPRYDVSTNTEPVPEEDENVSPSTLLPVIENDAEAFLGTQTPSSPRCCAQNTEGAAMPSALAASMDRQKDIIFSKSQYSAFSDFSLVMQLRARMVNDLYICGSLSNIGVYATVLDAVQQGFNITLVEDCLGFRDRACHIEAMTRMADDFCAEGIDYQELMDDLYGLLGDVIPASRYTRKFQLSQHVSGAQPSGSQKVQSWMATIDSEDEAEKMHPTAEFARIREVTPASERCMATSAALQYRDSPTPPQKPQNSPKQSPARKRSISDRDESGDTDAHHLDAPQAIEALSTSSPTTTRSSVKKSKIRATVREITPEPTRVGKVQTLIPEKLDQPASPGHSGHSRKVVPSSQPGERTMSQADLTTPRSTPTTPKSRKKKKPKYDPTYLGPGDKIGEGDTSIVHDILSETKSDEAFLKLKKEVAWQKMCHRTGEVPRLVAVQGTVDTDGAMPIYRHPADESPPLLTFGSTVDDLRQACEEHVGHKLNHVLIQYYRNGEDNISEHSDKSLDIVRGSSIVNLSLGAMRTMTLRRKKTSHPETSDAKQHPESGVDGAPRLAQRIRLPHGSLFMLGARTNASWLHSIRADKRPESEKSEEELAFGGERISLTFRNIGTFVNLRKQLIWGQGASAKTKAHARPILRGSEADQKGEEMIIGFGKENHLGDNSFDWQTVYGTGFDVVNFVVTTANG</sequence>
<dbReference type="InterPro" id="IPR000868">
    <property type="entry name" value="Isochorismatase-like_dom"/>
</dbReference>
<feature type="compositionally biased region" description="Polar residues" evidence="2">
    <location>
        <begin position="442"/>
        <end position="454"/>
    </location>
</feature>
<comment type="caution">
    <text evidence="4">The sequence shown here is derived from an EMBL/GenBank/DDBJ whole genome shotgun (WGS) entry which is preliminary data.</text>
</comment>
<dbReference type="InterPro" id="IPR005123">
    <property type="entry name" value="Oxoglu/Fe-dep_dioxygenase_dom"/>
</dbReference>